<proteinExistence type="inferred from homology"/>
<keyword evidence="2" id="KW-0547">Nucleotide-binding</keyword>
<keyword evidence="4" id="KW-1185">Reference proteome</keyword>
<reference evidence="3" key="1">
    <citation type="submission" date="2021-07" db="EMBL/GenBank/DDBJ databases">
        <title>Complete genome sequence of Crassaminicella sp. 143-21, isolated from a deep-sea hydrothermal vent.</title>
        <authorList>
            <person name="Li X."/>
        </authorList>
    </citation>
    <scope>NUCLEOTIDE SEQUENCE</scope>
    <source>
        <strain evidence="3">143-21</strain>
    </source>
</reference>
<keyword evidence="2" id="KW-0067">ATP-binding</keyword>
<sequence>MKVLGFITEYNPFHNGHKYHLKKSIKKVGATHTVAVMSGNFLQRGVPALTNKWIRAEMAVKEGVDLVIELPVVYACNSAELFAYGGISLLNSLGIIDTISFGSEIGDIHKLKKISKILSDEPALYKNYLKEFLSKGISFPHAREKALGKYCLDQSLEEVLHSPNNILAIEYIKALIKCNSKINPSTITRIKAHYNETDINSNICSATAIRTFLTKKNYDVYQLKKVIPKNSFEVFVKSIKNGFAPIDYNHFEKMILYKLRTVSKLELRKVFDVNEGLENRIKATSLNAINLQSLIQMLKTKRYTYTRLQRIFIHTLLGITNQHIQNYNKVGGSQYARILAFSSKGTEILKRLKKTSQIPILTNINKQILKHPIAKEMLSFDILASDIYSLAYPNEQHRIGGSDYYNKPYSFL</sequence>
<dbReference type="HAMAP" id="MF_01539">
    <property type="entry name" value="TmcAL"/>
    <property type="match status" value="1"/>
</dbReference>
<dbReference type="Pfam" id="PF05636">
    <property type="entry name" value="HIGH_NTase1"/>
    <property type="match status" value="1"/>
</dbReference>
<comment type="function">
    <text evidence="2">Catalyzes the formation of N(4)-acetylcytidine (ac(4)C) at the wobble position of elongator tRNA(Met), using acetate and ATP as substrates. First activates an acetate ion to form acetyladenylate (Ac-AMP) and then transfers the acetyl group to tRNA to form ac(4)C34.</text>
</comment>
<comment type="similarity">
    <text evidence="2">Belongs to the TmcAL family.</text>
</comment>
<feature type="binding site" evidence="2">
    <location>
        <begin position="189"/>
        <end position="190"/>
    </location>
    <ligand>
        <name>ATP</name>
        <dbReference type="ChEBI" id="CHEBI:30616"/>
    </ligand>
</feature>
<dbReference type="Proteomes" id="UP000886818">
    <property type="component" value="Chromosome"/>
</dbReference>
<evidence type="ECO:0000256" key="1">
    <source>
        <dbReference type="ARBA" id="ARBA00022694"/>
    </source>
</evidence>
<feature type="binding site" evidence="2">
    <location>
        <begin position="7"/>
        <end position="20"/>
    </location>
    <ligand>
        <name>ATP</name>
        <dbReference type="ChEBI" id="CHEBI:30616"/>
    </ligand>
</feature>
<comment type="subcellular location">
    <subcellularLocation>
        <location evidence="2">Cytoplasm</location>
    </subcellularLocation>
</comment>
<keyword evidence="2" id="KW-0694">RNA-binding</keyword>
<dbReference type="PANTHER" id="PTHR37825">
    <property type="entry name" value="TRNA(MET) CYTIDINE ACETATE LIGASE"/>
    <property type="match status" value="1"/>
</dbReference>
<dbReference type="InterPro" id="IPR008513">
    <property type="entry name" value="tRNA(Met)_cyd_acetate_ligase"/>
</dbReference>
<keyword evidence="1 2" id="KW-0819">tRNA processing</keyword>
<gene>
    <name evidence="2" type="primary">tmcAL</name>
    <name evidence="3" type="ORF">KVH43_11025</name>
</gene>
<comment type="catalytic activity">
    <reaction evidence="2">
        <text>cytidine(34) in elongator tRNA(Met) + acetate + ATP = N(4)-acetylcytidine(34) in elongator tRNA(Met) + AMP + diphosphate</text>
        <dbReference type="Rhea" id="RHEA:58144"/>
        <dbReference type="Rhea" id="RHEA-COMP:10693"/>
        <dbReference type="Rhea" id="RHEA-COMP:10694"/>
        <dbReference type="ChEBI" id="CHEBI:30089"/>
        <dbReference type="ChEBI" id="CHEBI:30616"/>
        <dbReference type="ChEBI" id="CHEBI:33019"/>
        <dbReference type="ChEBI" id="CHEBI:74900"/>
        <dbReference type="ChEBI" id="CHEBI:82748"/>
        <dbReference type="ChEBI" id="CHEBI:456215"/>
    </reaction>
</comment>
<keyword evidence="2" id="KW-0963">Cytoplasm</keyword>
<keyword evidence="2" id="KW-0820">tRNA-binding</keyword>
<feature type="binding site" evidence="2">
    <location>
        <position position="164"/>
    </location>
    <ligand>
        <name>ATP</name>
        <dbReference type="ChEBI" id="CHEBI:30616"/>
    </ligand>
</feature>
<dbReference type="EC" id="6.3.4.-" evidence="2"/>
<dbReference type="NCBIfam" id="NF010191">
    <property type="entry name" value="PRK13670.1"/>
    <property type="match status" value="1"/>
</dbReference>
<organism evidence="3 4">
    <name type="scientific">Crassaminicella indica</name>
    <dbReference type="NCBI Taxonomy" id="2855394"/>
    <lineage>
        <taxon>Bacteria</taxon>
        <taxon>Bacillati</taxon>
        <taxon>Bacillota</taxon>
        <taxon>Clostridia</taxon>
        <taxon>Eubacteriales</taxon>
        <taxon>Clostridiaceae</taxon>
        <taxon>Crassaminicella</taxon>
    </lineage>
</organism>
<evidence type="ECO:0000313" key="3">
    <source>
        <dbReference type="EMBL" id="QXM05880.1"/>
    </source>
</evidence>
<feature type="binding site" evidence="2">
    <location>
        <position position="102"/>
    </location>
    <ligand>
        <name>ATP</name>
        <dbReference type="ChEBI" id="CHEBI:30616"/>
    </ligand>
</feature>
<dbReference type="EMBL" id="CP078093">
    <property type="protein sequence ID" value="QXM05880.1"/>
    <property type="molecule type" value="Genomic_DNA"/>
</dbReference>
<keyword evidence="2" id="KW-0436">Ligase</keyword>
<evidence type="ECO:0000256" key="2">
    <source>
        <dbReference type="HAMAP-Rule" id="MF_01539"/>
    </source>
</evidence>
<accession>A0ABX8R9Z9</accession>
<protein>
    <recommendedName>
        <fullName evidence="2">tRNA(Met) cytidine acetate ligase</fullName>
        <ecNumber evidence="2">6.3.4.-</ecNumber>
    </recommendedName>
</protein>
<dbReference type="PANTHER" id="PTHR37825:SF1">
    <property type="entry name" value="TRNA(MET) CYTIDINE ACETATE LIGASE"/>
    <property type="match status" value="1"/>
</dbReference>
<dbReference type="RefSeq" id="WP_218282578.1">
    <property type="nucleotide sequence ID" value="NZ_CP078093.1"/>
</dbReference>
<name>A0ABX8R9Z9_9CLOT</name>
<evidence type="ECO:0000313" key="4">
    <source>
        <dbReference type="Proteomes" id="UP000886818"/>
    </source>
</evidence>